<dbReference type="Proteomes" id="UP000828390">
    <property type="component" value="Unassembled WGS sequence"/>
</dbReference>
<accession>A0A9D4LXJ0</accession>
<feature type="region of interest" description="Disordered" evidence="1">
    <location>
        <begin position="54"/>
        <end position="73"/>
    </location>
</feature>
<evidence type="ECO:0000256" key="1">
    <source>
        <dbReference type="SAM" id="MobiDB-lite"/>
    </source>
</evidence>
<keyword evidence="3" id="KW-1185">Reference proteome</keyword>
<proteinExistence type="predicted"/>
<reference evidence="2" key="2">
    <citation type="submission" date="2020-11" db="EMBL/GenBank/DDBJ databases">
        <authorList>
            <person name="McCartney M.A."/>
            <person name="Auch B."/>
            <person name="Kono T."/>
            <person name="Mallez S."/>
            <person name="Becker A."/>
            <person name="Gohl D.M."/>
            <person name="Silverstein K.A.T."/>
            <person name="Koren S."/>
            <person name="Bechman K.B."/>
            <person name="Herman A."/>
            <person name="Abrahante J.E."/>
            <person name="Garbe J."/>
        </authorList>
    </citation>
    <scope>NUCLEOTIDE SEQUENCE</scope>
    <source>
        <strain evidence="2">Duluth1</strain>
        <tissue evidence="2">Whole animal</tissue>
    </source>
</reference>
<dbReference type="AlphaFoldDB" id="A0A9D4LXJ0"/>
<reference evidence="2" key="1">
    <citation type="journal article" date="2019" name="bioRxiv">
        <title>The Genome of the Zebra Mussel, Dreissena polymorpha: A Resource for Invasive Species Research.</title>
        <authorList>
            <person name="McCartney M.A."/>
            <person name="Auch B."/>
            <person name="Kono T."/>
            <person name="Mallez S."/>
            <person name="Zhang Y."/>
            <person name="Obille A."/>
            <person name="Becker A."/>
            <person name="Abrahante J.E."/>
            <person name="Garbe J."/>
            <person name="Badalamenti J.P."/>
            <person name="Herman A."/>
            <person name="Mangelson H."/>
            <person name="Liachko I."/>
            <person name="Sullivan S."/>
            <person name="Sone E.D."/>
            <person name="Koren S."/>
            <person name="Silverstein K.A.T."/>
            <person name="Beckman K.B."/>
            <person name="Gohl D.M."/>
        </authorList>
    </citation>
    <scope>NUCLEOTIDE SEQUENCE</scope>
    <source>
        <strain evidence="2">Duluth1</strain>
        <tissue evidence="2">Whole animal</tissue>
    </source>
</reference>
<protein>
    <submittedName>
        <fullName evidence="2">Uncharacterized protein</fullName>
    </submittedName>
</protein>
<comment type="caution">
    <text evidence="2">The sequence shown here is derived from an EMBL/GenBank/DDBJ whole genome shotgun (WGS) entry which is preliminary data.</text>
</comment>
<sequence length="73" mass="8686">MHGAMQWQLRYKHPGYTFVLYRHRTLHRGMRADLVRTELRHQLSSELRQSELLQERRVSPRVHGRLLGPPSAS</sequence>
<dbReference type="EMBL" id="JAIWYP010000002">
    <property type="protein sequence ID" value="KAH3865527.1"/>
    <property type="molecule type" value="Genomic_DNA"/>
</dbReference>
<name>A0A9D4LXJ0_DREPO</name>
<gene>
    <name evidence="2" type="ORF">DPMN_028567</name>
</gene>
<evidence type="ECO:0000313" key="2">
    <source>
        <dbReference type="EMBL" id="KAH3865527.1"/>
    </source>
</evidence>
<organism evidence="2 3">
    <name type="scientific">Dreissena polymorpha</name>
    <name type="common">Zebra mussel</name>
    <name type="synonym">Mytilus polymorpha</name>
    <dbReference type="NCBI Taxonomy" id="45954"/>
    <lineage>
        <taxon>Eukaryota</taxon>
        <taxon>Metazoa</taxon>
        <taxon>Spiralia</taxon>
        <taxon>Lophotrochozoa</taxon>
        <taxon>Mollusca</taxon>
        <taxon>Bivalvia</taxon>
        <taxon>Autobranchia</taxon>
        <taxon>Heteroconchia</taxon>
        <taxon>Euheterodonta</taxon>
        <taxon>Imparidentia</taxon>
        <taxon>Neoheterodontei</taxon>
        <taxon>Myida</taxon>
        <taxon>Dreissenoidea</taxon>
        <taxon>Dreissenidae</taxon>
        <taxon>Dreissena</taxon>
    </lineage>
</organism>
<evidence type="ECO:0000313" key="3">
    <source>
        <dbReference type="Proteomes" id="UP000828390"/>
    </source>
</evidence>